<keyword evidence="2 9" id="KW-0813">Transport</keyword>
<comment type="similarity">
    <text evidence="8 9">Belongs to the TRAP transporter small permease family.</text>
</comment>
<evidence type="ECO:0000256" key="8">
    <source>
        <dbReference type="ARBA" id="ARBA00038436"/>
    </source>
</evidence>
<evidence type="ECO:0000256" key="6">
    <source>
        <dbReference type="ARBA" id="ARBA00022989"/>
    </source>
</evidence>
<proteinExistence type="inferred from homology"/>
<dbReference type="InterPro" id="IPR007387">
    <property type="entry name" value="TRAP_DctQ"/>
</dbReference>
<evidence type="ECO:0000256" key="7">
    <source>
        <dbReference type="ARBA" id="ARBA00023136"/>
    </source>
</evidence>
<evidence type="ECO:0000256" key="3">
    <source>
        <dbReference type="ARBA" id="ARBA00022475"/>
    </source>
</evidence>
<evidence type="ECO:0000313" key="11">
    <source>
        <dbReference type="EMBL" id="RII39351.1"/>
    </source>
</evidence>
<keyword evidence="7 9" id="KW-0472">Membrane</keyword>
<keyword evidence="3" id="KW-1003">Cell membrane</keyword>
<dbReference type="EMBL" id="QWJJ01000005">
    <property type="protein sequence ID" value="RII39351.1"/>
    <property type="molecule type" value="Genomic_DNA"/>
</dbReference>
<accession>A0A399J2A3</accession>
<comment type="caution">
    <text evidence="9">Lacks conserved residue(s) required for the propagation of feature annotation.</text>
</comment>
<evidence type="ECO:0000313" key="12">
    <source>
        <dbReference type="Proteomes" id="UP000265848"/>
    </source>
</evidence>
<comment type="subcellular location">
    <subcellularLocation>
        <location evidence="1 9">Cell inner membrane</location>
        <topology evidence="1 9">Multi-pass membrane protein</topology>
    </subcellularLocation>
</comment>
<evidence type="ECO:0000256" key="1">
    <source>
        <dbReference type="ARBA" id="ARBA00004429"/>
    </source>
</evidence>
<keyword evidence="12" id="KW-1185">Reference proteome</keyword>
<keyword evidence="5 9" id="KW-0812">Transmembrane</keyword>
<sequence>MSRLVRLAMTISRGLALIGATGVLVMMLHICADVIARNLFRVSISVTAELVSRYYMVLTAFLPLAWLELRRDMVSVELIDFALPPILLRASDVLVCLISAGVYSVLAYTTWGAAFSNYRSGTYVELVSFKLPVWHSFFLPPIGFSLAALACLIMAWDFARNGTASTQEFTA</sequence>
<keyword evidence="6 9" id="KW-1133">Transmembrane helix</keyword>
<organism evidence="11 12">
    <name type="scientific">Pseudooceanicola sediminis</name>
    <dbReference type="NCBI Taxonomy" id="2211117"/>
    <lineage>
        <taxon>Bacteria</taxon>
        <taxon>Pseudomonadati</taxon>
        <taxon>Pseudomonadota</taxon>
        <taxon>Alphaproteobacteria</taxon>
        <taxon>Rhodobacterales</taxon>
        <taxon>Paracoccaceae</taxon>
        <taxon>Pseudooceanicola</taxon>
    </lineage>
</organism>
<dbReference type="AlphaFoldDB" id="A0A399J2A3"/>
<feature type="transmembrane region" description="Helical" evidence="9">
    <location>
        <begin position="134"/>
        <end position="156"/>
    </location>
</feature>
<dbReference type="Proteomes" id="UP000265848">
    <property type="component" value="Unassembled WGS sequence"/>
</dbReference>
<evidence type="ECO:0000256" key="5">
    <source>
        <dbReference type="ARBA" id="ARBA00022692"/>
    </source>
</evidence>
<dbReference type="PANTHER" id="PTHR35011:SF10">
    <property type="entry name" value="TRAP TRANSPORTER SMALL PERMEASE PROTEIN"/>
    <property type="match status" value="1"/>
</dbReference>
<name>A0A399J2A3_9RHOB</name>
<dbReference type="PANTHER" id="PTHR35011">
    <property type="entry name" value="2,3-DIKETO-L-GULONATE TRAP TRANSPORTER SMALL PERMEASE PROTEIN YIAM"/>
    <property type="match status" value="1"/>
</dbReference>
<dbReference type="GO" id="GO:0005886">
    <property type="term" value="C:plasma membrane"/>
    <property type="evidence" value="ECO:0007669"/>
    <property type="project" value="UniProtKB-SubCell"/>
</dbReference>
<evidence type="ECO:0000256" key="2">
    <source>
        <dbReference type="ARBA" id="ARBA00022448"/>
    </source>
</evidence>
<gene>
    <name evidence="11" type="ORF">DL237_06805</name>
</gene>
<comment type="function">
    <text evidence="9">Part of the tripartite ATP-independent periplasmic (TRAP) transport system.</text>
</comment>
<feature type="transmembrane region" description="Helical" evidence="9">
    <location>
        <begin position="90"/>
        <end position="114"/>
    </location>
</feature>
<dbReference type="OrthoDB" id="4250245at2"/>
<dbReference type="InterPro" id="IPR055348">
    <property type="entry name" value="DctQ"/>
</dbReference>
<dbReference type="GO" id="GO:0015740">
    <property type="term" value="P:C4-dicarboxylate transport"/>
    <property type="evidence" value="ECO:0007669"/>
    <property type="project" value="TreeGrafter"/>
</dbReference>
<dbReference type="GO" id="GO:0022857">
    <property type="term" value="F:transmembrane transporter activity"/>
    <property type="evidence" value="ECO:0007669"/>
    <property type="project" value="UniProtKB-UniRule"/>
</dbReference>
<comment type="subunit">
    <text evidence="9">The complex comprises the extracytoplasmic solute receptor protein and the two transmembrane proteins.</text>
</comment>
<evidence type="ECO:0000259" key="10">
    <source>
        <dbReference type="Pfam" id="PF04290"/>
    </source>
</evidence>
<evidence type="ECO:0000256" key="4">
    <source>
        <dbReference type="ARBA" id="ARBA00022519"/>
    </source>
</evidence>
<evidence type="ECO:0000256" key="9">
    <source>
        <dbReference type="RuleBase" id="RU369079"/>
    </source>
</evidence>
<feature type="transmembrane region" description="Helical" evidence="9">
    <location>
        <begin position="52"/>
        <end position="69"/>
    </location>
</feature>
<protein>
    <recommendedName>
        <fullName evidence="9">TRAP transporter small permease protein</fullName>
    </recommendedName>
</protein>
<feature type="domain" description="Tripartite ATP-independent periplasmic transporters DctQ component" evidence="10">
    <location>
        <begin position="26"/>
        <end position="159"/>
    </location>
</feature>
<reference evidence="11 12" key="1">
    <citation type="submission" date="2018-08" db="EMBL/GenBank/DDBJ databases">
        <title>Pseudooceanicola sediminis CY03 in the family Rhodobacteracea.</title>
        <authorList>
            <person name="Zhang Y.-J."/>
        </authorList>
    </citation>
    <scope>NUCLEOTIDE SEQUENCE [LARGE SCALE GENOMIC DNA]</scope>
    <source>
        <strain evidence="11 12">CY03</strain>
    </source>
</reference>
<comment type="caution">
    <text evidence="11">The sequence shown here is derived from an EMBL/GenBank/DDBJ whole genome shotgun (WGS) entry which is preliminary data.</text>
</comment>
<dbReference type="Pfam" id="PF04290">
    <property type="entry name" value="DctQ"/>
    <property type="match status" value="1"/>
</dbReference>
<keyword evidence="4 9" id="KW-0997">Cell inner membrane</keyword>
<dbReference type="RefSeq" id="WP_119398307.1">
    <property type="nucleotide sequence ID" value="NZ_QWJJ01000005.1"/>
</dbReference>